<keyword evidence="11" id="KW-0472">Membrane</keyword>
<dbReference type="InterPro" id="IPR003715">
    <property type="entry name" value="Poly_export_N"/>
</dbReference>
<evidence type="ECO:0000256" key="11">
    <source>
        <dbReference type="ARBA" id="ARBA00023136"/>
    </source>
</evidence>
<evidence type="ECO:0000259" key="16">
    <source>
        <dbReference type="Pfam" id="PF22461"/>
    </source>
</evidence>
<dbReference type="GO" id="GO:0009279">
    <property type="term" value="C:cell outer membrane"/>
    <property type="evidence" value="ECO:0007669"/>
    <property type="project" value="UniProtKB-SubCell"/>
</dbReference>
<dbReference type="GO" id="GO:0006811">
    <property type="term" value="P:monoatomic ion transport"/>
    <property type="evidence" value="ECO:0007669"/>
    <property type="project" value="UniProtKB-KW"/>
</dbReference>
<dbReference type="GO" id="GO:0015159">
    <property type="term" value="F:polysaccharide transmembrane transporter activity"/>
    <property type="evidence" value="ECO:0007669"/>
    <property type="project" value="InterPro"/>
</dbReference>
<evidence type="ECO:0000256" key="6">
    <source>
        <dbReference type="ARBA" id="ARBA00022692"/>
    </source>
</evidence>
<evidence type="ECO:0000256" key="14">
    <source>
        <dbReference type="ARBA" id="ARBA00023288"/>
    </source>
</evidence>
<evidence type="ECO:0000256" key="2">
    <source>
        <dbReference type="ARBA" id="ARBA00009450"/>
    </source>
</evidence>
<dbReference type="Proteomes" id="UP001139450">
    <property type="component" value="Unassembled WGS sequence"/>
</dbReference>
<comment type="similarity">
    <text evidence="2">Belongs to the BexD/CtrA/VexA family.</text>
</comment>
<keyword evidence="12" id="KW-0564">Palmitate</keyword>
<keyword evidence="6" id="KW-0812">Transmembrane</keyword>
<evidence type="ECO:0000256" key="1">
    <source>
        <dbReference type="ARBA" id="ARBA00004571"/>
    </source>
</evidence>
<keyword evidence="4" id="KW-1134">Transmembrane beta strand</keyword>
<evidence type="ECO:0000256" key="7">
    <source>
        <dbReference type="ARBA" id="ARBA00022729"/>
    </source>
</evidence>
<feature type="domain" description="Polysaccharide export protein N-terminal" evidence="15">
    <location>
        <begin position="46"/>
        <end position="143"/>
    </location>
</feature>
<proteinExistence type="inferred from homology"/>
<keyword evidence="8" id="KW-0625">Polysaccharide transport</keyword>
<dbReference type="PANTHER" id="PTHR33619">
    <property type="entry name" value="POLYSACCHARIDE EXPORT PROTEIN GFCE-RELATED"/>
    <property type="match status" value="1"/>
</dbReference>
<organism evidence="17 18">
    <name type="scientific">Mucilaginibacter straminoryzae</name>
    <dbReference type="NCBI Taxonomy" id="2932774"/>
    <lineage>
        <taxon>Bacteria</taxon>
        <taxon>Pseudomonadati</taxon>
        <taxon>Bacteroidota</taxon>
        <taxon>Sphingobacteriia</taxon>
        <taxon>Sphingobacteriales</taxon>
        <taxon>Sphingobacteriaceae</taxon>
        <taxon>Mucilaginibacter</taxon>
    </lineage>
</organism>
<evidence type="ECO:0000313" key="18">
    <source>
        <dbReference type="Proteomes" id="UP001139450"/>
    </source>
</evidence>
<keyword evidence="18" id="KW-1185">Reference proteome</keyword>
<comment type="subcellular location">
    <subcellularLocation>
        <location evidence="1">Cell outer membrane</location>
        <topology evidence="1">Multi-pass membrane protein</topology>
    </subcellularLocation>
</comment>
<keyword evidence="5" id="KW-0762">Sugar transport</keyword>
<dbReference type="GO" id="GO:0046930">
    <property type="term" value="C:pore complex"/>
    <property type="evidence" value="ECO:0007669"/>
    <property type="project" value="UniProtKB-KW"/>
</dbReference>
<dbReference type="EMBL" id="JALJEJ010000007">
    <property type="protein sequence ID" value="MCJ8211022.1"/>
    <property type="molecule type" value="Genomic_DNA"/>
</dbReference>
<evidence type="ECO:0000256" key="3">
    <source>
        <dbReference type="ARBA" id="ARBA00022448"/>
    </source>
</evidence>
<keyword evidence="13" id="KW-0998">Cell outer membrane</keyword>
<evidence type="ECO:0000313" key="17">
    <source>
        <dbReference type="EMBL" id="MCJ8211022.1"/>
    </source>
</evidence>
<keyword evidence="3" id="KW-0813">Transport</keyword>
<dbReference type="PROSITE" id="PS51257">
    <property type="entry name" value="PROKAR_LIPOPROTEIN"/>
    <property type="match status" value="1"/>
</dbReference>
<reference evidence="17" key="1">
    <citation type="submission" date="2022-04" db="EMBL/GenBank/DDBJ databases">
        <title>Mucilaginibacter sp. RS28 isolated from freshwater.</title>
        <authorList>
            <person name="Ko S.-R."/>
        </authorList>
    </citation>
    <scope>NUCLEOTIDE SEQUENCE</scope>
    <source>
        <strain evidence="17">RS28</strain>
    </source>
</reference>
<name>A0A9X2BCK9_9SPHI</name>
<feature type="domain" description="SLBB" evidence="16">
    <location>
        <begin position="148"/>
        <end position="227"/>
    </location>
</feature>
<dbReference type="InterPro" id="IPR049712">
    <property type="entry name" value="Poly_export"/>
</dbReference>
<dbReference type="InterPro" id="IPR054765">
    <property type="entry name" value="SLBB_dom"/>
</dbReference>
<sequence>MNFRRSLIAITSIITIPFLITSCANVEKTVYFNDQRDSSILAKTSVPKTTIQPNDILSITISSINPQATLIFNTPNTSYVAATGLNGNAVQSPGYLVNTEGYITFPVLGNIKVNGLTTNQIQSQLTKMLTDQKLLVDPIVMVRQLNFRVSVLGEVAHPTVVNVPSEKISLLEALGMAGDITIYGRKDNVLVIREENGIKRIKRLNLNSNELFNSQYYYLKSNDIVYVEANKAKVASSSRTTQTLPIILSALSFGAIIVDRLVK</sequence>
<dbReference type="PANTHER" id="PTHR33619:SF3">
    <property type="entry name" value="POLYSACCHARIDE EXPORT PROTEIN GFCE-RELATED"/>
    <property type="match status" value="1"/>
</dbReference>
<dbReference type="Gene3D" id="3.10.560.10">
    <property type="entry name" value="Outer membrane lipoprotein wza domain like"/>
    <property type="match status" value="1"/>
</dbReference>
<keyword evidence="7" id="KW-0732">Signal</keyword>
<dbReference type="Pfam" id="PF02563">
    <property type="entry name" value="Poly_export"/>
    <property type="match status" value="1"/>
</dbReference>
<evidence type="ECO:0000256" key="4">
    <source>
        <dbReference type="ARBA" id="ARBA00022452"/>
    </source>
</evidence>
<evidence type="ECO:0000259" key="15">
    <source>
        <dbReference type="Pfam" id="PF02563"/>
    </source>
</evidence>
<comment type="caution">
    <text evidence="17">The sequence shown here is derived from an EMBL/GenBank/DDBJ whole genome shotgun (WGS) entry which is preliminary data.</text>
</comment>
<dbReference type="Gene3D" id="3.30.1950.10">
    <property type="entry name" value="wza like domain"/>
    <property type="match status" value="1"/>
</dbReference>
<evidence type="ECO:0000256" key="13">
    <source>
        <dbReference type="ARBA" id="ARBA00023237"/>
    </source>
</evidence>
<gene>
    <name evidence="17" type="ORF">MUY27_14985</name>
</gene>
<keyword evidence="9" id="KW-0406">Ion transport</keyword>
<dbReference type="AlphaFoldDB" id="A0A9X2BCK9"/>
<evidence type="ECO:0000256" key="8">
    <source>
        <dbReference type="ARBA" id="ARBA00023047"/>
    </source>
</evidence>
<dbReference type="RefSeq" id="WP_245131216.1">
    <property type="nucleotide sequence ID" value="NZ_JALJEJ010000007.1"/>
</dbReference>
<keyword evidence="10" id="KW-0626">Porin</keyword>
<accession>A0A9X2BCK9</accession>
<dbReference type="Pfam" id="PF22461">
    <property type="entry name" value="SLBB_2"/>
    <property type="match status" value="1"/>
</dbReference>
<dbReference type="GO" id="GO:0015288">
    <property type="term" value="F:porin activity"/>
    <property type="evidence" value="ECO:0007669"/>
    <property type="project" value="UniProtKB-KW"/>
</dbReference>
<evidence type="ECO:0000256" key="10">
    <source>
        <dbReference type="ARBA" id="ARBA00023114"/>
    </source>
</evidence>
<evidence type="ECO:0000256" key="9">
    <source>
        <dbReference type="ARBA" id="ARBA00023065"/>
    </source>
</evidence>
<evidence type="ECO:0000256" key="5">
    <source>
        <dbReference type="ARBA" id="ARBA00022597"/>
    </source>
</evidence>
<protein>
    <submittedName>
        <fullName evidence="17">Polysaccharide biosynthesis/export family protein</fullName>
    </submittedName>
</protein>
<keyword evidence="14" id="KW-0449">Lipoprotein</keyword>
<evidence type="ECO:0000256" key="12">
    <source>
        <dbReference type="ARBA" id="ARBA00023139"/>
    </source>
</evidence>